<comment type="caution">
    <text evidence="2">The sequence shown here is derived from an EMBL/GenBank/DDBJ whole genome shotgun (WGS) entry which is preliminary data.</text>
</comment>
<evidence type="ECO:0000313" key="2">
    <source>
        <dbReference type="EMBL" id="NUU19411.1"/>
    </source>
</evidence>
<feature type="region of interest" description="Disordered" evidence="1">
    <location>
        <begin position="31"/>
        <end position="52"/>
    </location>
</feature>
<evidence type="ECO:0000313" key="3">
    <source>
        <dbReference type="Proteomes" id="UP000565724"/>
    </source>
</evidence>
<dbReference type="PROSITE" id="PS51257">
    <property type="entry name" value="PROKAR_LIPOPROTEIN"/>
    <property type="match status" value="1"/>
</dbReference>
<name>A0A7Y6A460_9CELL</name>
<evidence type="ECO:0008006" key="4">
    <source>
        <dbReference type="Google" id="ProtNLM"/>
    </source>
</evidence>
<dbReference type="EMBL" id="JABMCI010000070">
    <property type="protein sequence ID" value="NUU19411.1"/>
    <property type="molecule type" value="Genomic_DNA"/>
</dbReference>
<reference evidence="2 3" key="1">
    <citation type="submission" date="2020-05" db="EMBL/GenBank/DDBJ databases">
        <title>Genome Sequencing of Type Strains.</title>
        <authorList>
            <person name="Lemaire J.F."/>
            <person name="Inderbitzin P."/>
            <person name="Gregorio O.A."/>
            <person name="Collins S.B."/>
            <person name="Wespe N."/>
            <person name="Knight-Connoni V."/>
        </authorList>
    </citation>
    <scope>NUCLEOTIDE SEQUENCE [LARGE SCALE GENOMIC DNA]</scope>
    <source>
        <strain evidence="2 3">ATCC 25174</strain>
    </source>
</reference>
<organism evidence="2 3">
    <name type="scientific">Cellulomonas humilata</name>
    <dbReference type="NCBI Taxonomy" id="144055"/>
    <lineage>
        <taxon>Bacteria</taxon>
        <taxon>Bacillati</taxon>
        <taxon>Actinomycetota</taxon>
        <taxon>Actinomycetes</taxon>
        <taxon>Micrococcales</taxon>
        <taxon>Cellulomonadaceae</taxon>
        <taxon>Cellulomonas</taxon>
    </lineage>
</organism>
<feature type="compositionally biased region" description="Pro residues" evidence="1">
    <location>
        <begin position="40"/>
        <end position="51"/>
    </location>
</feature>
<dbReference type="AlphaFoldDB" id="A0A7Y6A460"/>
<dbReference type="RefSeq" id="WP_175349291.1">
    <property type="nucleotide sequence ID" value="NZ_JABMCI010000070.1"/>
</dbReference>
<sequence>MRGPRTVLVVVGALLLSACGPVGVEREARAITRVEQPSPTASPTPSTPTPDPTVEARWAEAIEAAYYAMEYVLEPADLPAISAAWGAAVTAQFGTGSITVDPALFAPVTNEWGMTQALDNGVTVVGDDPAAVRVAMAAAATRFFAVDAEGVEHADAESLDLAEGRILDYVSDPTDDGTGLGYWIDTEGVGYPEAARTMMTILVEELERAGVTEARLVPLGPSGTG</sequence>
<accession>A0A7Y6A460</accession>
<keyword evidence="3" id="KW-1185">Reference proteome</keyword>
<evidence type="ECO:0000256" key="1">
    <source>
        <dbReference type="SAM" id="MobiDB-lite"/>
    </source>
</evidence>
<dbReference type="Proteomes" id="UP000565724">
    <property type="component" value="Unassembled WGS sequence"/>
</dbReference>
<protein>
    <recommendedName>
        <fullName evidence="4">Lipoprotein</fullName>
    </recommendedName>
</protein>
<proteinExistence type="predicted"/>
<gene>
    <name evidence="2" type="ORF">HP550_19355</name>
</gene>